<dbReference type="PROSITE" id="PS51257">
    <property type="entry name" value="PROKAR_LIPOPROTEIN"/>
    <property type="match status" value="1"/>
</dbReference>
<evidence type="ECO:0008006" key="4">
    <source>
        <dbReference type="Google" id="ProtNLM"/>
    </source>
</evidence>
<evidence type="ECO:0000313" key="3">
    <source>
        <dbReference type="Proteomes" id="UP000784435"/>
    </source>
</evidence>
<name>A0A921MCQ9_9MICO</name>
<reference evidence="2" key="2">
    <citation type="submission" date="2021-09" db="EMBL/GenBank/DDBJ databases">
        <authorList>
            <person name="Gilroy R."/>
        </authorList>
    </citation>
    <scope>NUCLEOTIDE SEQUENCE</scope>
    <source>
        <strain evidence="2">ChiGjej5B5-7349</strain>
    </source>
</reference>
<keyword evidence="1" id="KW-0732">Signal</keyword>
<dbReference type="AlphaFoldDB" id="A0A921MCQ9"/>
<evidence type="ECO:0000313" key="2">
    <source>
        <dbReference type="EMBL" id="HJG79613.1"/>
    </source>
</evidence>
<organism evidence="2 3">
    <name type="scientific">Brevibacterium senegalense</name>
    <dbReference type="NCBI Taxonomy" id="1033736"/>
    <lineage>
        <taxon>Bacteria</taxon>
        <taxon>Bacillati</taxon>
        <taxon>Actinomycetota</taxon>
        <taxon>Actinomycetes</taxon>
        <taxon>Micrococcales</taxon>
        <taxon>Brevibacteriaceae</taxon>
        <taxon>Brevibacterium</taxon>
    </lineage>
</organism>
<feature type="signal peptide" evidence="1">
    <location>
        <begin position="1"/>
        <end position="19"/>
    </location>
</feature>
<feature type="chain" id="PRO_5037664151" description="PknH-like extracellular domain-containing protein" evidence="1">
    <location>
        <begin position="20"/>
        <end position="237"/>
    </location>
</feature>
<gene>
    <name evidence="2" type="ORF">K8V08_04290</name>
</gene>
<reference evidence="2" key="1">
    <citation type="journal article" date="2021" name="PeerJ">
        <title>Extensive microbial diversity within the chicken gut microbiome revealed by metagenomics and culture.</title>
        <authorList>
            <person name="Gilroy R."/>
            <person name="Ravi A."/>
            <person name="Getino M."/>
            <person name="Pursley I."/>
            <person name="Horton D.L."/>
            <person name="Alikhan N.F."/>
            <person name="Baker D."/>
            <person name="Gharbi K."/>
            <person name="Hall N."/>
            <person name="Watson M."/>
            <person name="Adriaenssens E.M."/>
            <person name="Foster-Nyarko E."/>
            <person name="Jarju S."/>
            <person name="Secka A."/>
            <person name="Antonio M."/>
            <person name="Oren A."/>
            <person name="Chaudhuri R.R."/>
            <person name="La Ragione R."/>
            <person name="Hildebrand F."/>
            <person name="Pallen M.J."/>
        </authorList>
    </citation>
    <scope>NUCLEOTIDE SEQUENCE</scope>
    <source>
        <strain evidence="2">ChiGjej5B5-7349</strain>
    </source>
</reference>
<evidence type="ECO:0000256" key="1">
    <source>
        <dbReference type="SAM" id="SignalP"/>
    </source>
</evidence>
<proteinExistence type="predicted"/>
<dbReference type="EMBL" id="DYUK01000089">
    <property type="protein sequence ID" value="HJG79613.1"/>
    <property type="molecule type" value="Genomic_DNA"/>
</dbReference>
<sequence length="237" mass="23185">MTTMLRMAVISAGACLALAACSGGDTGAPGDTGEGAATQGAGTQTTAAEAAVHSADDLTAVLETGGFEIRAQAAATADDLVGTSEDSAVEVGECEFHMNTGALSVDEDEAAAVIGTSADDSTTVGGALGYADEAAAARAVSSSDAMISDCGEATISSQGIEDSSDITRLDVSVDGADQAAGTEVTMESSDQEITTTTVQAQKGTAVLAVTSTSTDGTDSASVEDLEALVAQMIAALP</sequence>
<dbReference type="Proteomes" id="UP000784435">
    <property type="component" value="Unassembled WGS sequence"/>
</dbReference>
<comment type="caution">
    <text evidence="2">The sequence shown here is derived from an EMBL/GenBank/DDBJ whole genome shotgun (WGS) entry which is preliminary data.</text>
</comment>
<accession>A0A921MCQ9</accession>
<protein>
    <recommendedName>
        <fullName evidence="4">PknH-like extracellular domain-containing protein</fullName>
    </recommendedName>
</protein>